<accession>A0A139WR32</accession>
<sequence length="128" mass="15066">MFRKTYQYKLDASVHKSVEYKYTFLISEEFNHPLIINDHIICWEMDMPNFGYVQQITDSYGYFGDTLVTNELLEIGYEITNIQSRDGEFHPANVKVISLKKLIEKTFSCKWTTPPPNTASETKKTKRR</sequence>
<protein>
    <submittedName>
        <fullName evidence="1">Uncharacterized protein</fullName>
    </submittedName>
</protein>
<dbReference type="RefSeq" id="WP_017741071.1">
    <property type="nucleotide sequence ID" value="NZ_KQ976355.1"/>
</dbReference>
<keyword evidence="2" id="KW-1185">Reference proteome</keyword>
<evidence type="ECO:0000313" key="2">
    <source>
        <dbReference type="Proteomes" id="UP000076925"/>
    </source>
</evidence>
<dbReference type="EMBL" id="ANNX02000064">
    <property type="protein sequence ID" value="KYC34882.1"/>
    <property type="molecule type" value="Genomic_DNA"/>
</dbReference>
<dbReference type="AlphaFoldDB" id="A0A139WR32"/>
<proteinExistence type="predicted"/>
<reference evidence="1 2" key="1">
    <citation type="journal article" date="2013" name="Genome Biol. Evol.">
        <title>Genomes of Stigonematalean cyanobacteria (subsection V) and the evolution of oxygenic photosynthesis from prokaryotes to plastids.</title>
        <authorList>
            <person name="Dagan T."/>
            <person name="Roettger M."/>
            <person name="Stucken K."/>
            <person name="Landan G."/>
            <person name="Koch R."/>
            <person name="Major P."/>
            <person name="Gould S.B."/>
            <person name="Goremykin V.V."/>
            <person name="Rippka R."/>
            <person name="Tandeau de Marsac N."/>
            <person name="Gugger M."/>
            <person name="Lockhart P.J."/>
            <person name="Allen J.F."/>
            <person name="Brune I."/>
            <person name="Maus I."/>
            <person name="Puhler A."/>
            <person name="Martin W.F."/>
        </authorList>
    </citation>
    <scope>NUCLEOTIDE SEQUENCE [LARGE SCALE GENOMIC DNA]</scope>
    <source>
        <strain evidence="1 2">PCC 7110</strain>
    </source>
</reference>
<gene>
    <name evidence="1" type="ORF">WA1_50105</name>
</gene>
<name>A0A139WR32_9CYAN</name>
<evidence type="ECO:0000313" key="1">
    <source>
        <dbReference type="EMBL" id="KYC34882.1"/>
    </source>
</evidence>
<dbReference type="Proteomes" id="UP000076925">
    <property type="component" value="Unassembled WGS sequence"/>
</dbReference>
<organism evidence="1 2">
    <name type="scientific">Scytonema hofmannii PCC 7110</name>
    <dbReference type="NCBI Taxonomy" id="128403"/>
    <lineage>
        <taxon>Bacteria</taxon>
        <taxon>Bacillati</taxon>
        <taxon>Cyanobacteriota</taxon>
        <taxon>Cyanophyceae</taxon>
        <taxon>Nostocales</taxon>
        <taxon>Scytonemataceae</taxon>
        <taxon>Scytonema</taxon>
    </lineage>
</organism>
<comment type="caution">
    <text evidence="1">The sequence shown here is derived from an EMBL/GenBank/DDBJ whole genome shotgun (WGS) entry which is preliminary data.</text>
</comment>
<dbReference type="OrthoDB" id="9156551at2"/>